<dbReference type="InterPro" id="IPR036526">
    <property type="entry name" value="C-N_Hydrolase_sf"/>
</dbReference>
<organism evidence="2 3">
    <name type="scientific">Immersiella caudata</name>
    <dbReference type="NCBI Taxonomy" id="314043"/>
    <lineage>
        <taxon>Eukaryota</taxon>
        <taxon>Fungi</taxon>
        <taxon>Dikarya</taxon>
        <taxon>Ascomycota</taxon>
        <taxon>Pezizomycotina</taxon>
        <taxon>Sordariomycetes</taxon>
        <taxon>Sordariomycetidae</taxon>
        <taxon>Sordariales</taxon>
        <taxon>Lasiosphaeriaceae</taxon>
        <taxon>Immersiella</taxon>
    </lineage>
</organism>
<name>A0AA39XHB0_9PEZI</name>
<reference evidence="2" key="1">
    <citation type="submission" date="2023-06" db="EMBL/GenBank/DDBJ databases">
        <title>Genome-scale phylogeny and comparative genomics of the fungal order Sordariales.</title>
        <authorList>
            <consortium name="Lawrence Berkeley National Laboratory"/>
            <person name="Hensen N."/>
            <person name="Bonometti L."/>
            <person name="Westerberg I."/>
            <person name="Brannstrom I.O."/>
            <person name="Guillou S."/>
            <person name="Cros-Aarteil S."/>
            <person name="Calhoun S."/>
            <person name="Haridas S."/>
            <person name="Kuo A."/>
            <person name="Mondo S."/>
            <person name="Pangilinan J."/>
            <person name="Riley R."/>
            <person name="Labutti K."/>
            <person name="Andreopoulos B."/>
            <person name="Lipzen A."/>
            <person name="Chen C."/>
            <person name="Yanf M."/>
            <person name="Daum C."/>
            <person name="Ng V."/>
            <person name="Clum A."/>
            <person name="Steindorff A."/>
            <person name="Ohm R."/>
            <person name="Martin F."/>
            <person name="Silar P."/>
            <person name="Natvig D."/>
            <person name="Lalanne C."/>
            <person name="Gautier V."/>
            <person name="Ament-Velasquez S.L."/>
            <person name="Kruys A."/>
            <person name="Hutchinson M.I."/>
            <person name="Powell A.J."/>
            <person name="Barry K."/>
            <person name="Miller A.N."/>
            <person name="Grigoriev I.V."/>
            <person name="Debuchy R."/>
            <person name="Gladieux P."/>
            <person name="Thoren M.H."/>
            <person name="Johannesson H."/>
        </authorList>
    </citation>
    <scope>NUCLEOTIDE SEQUENCE</scope>
    <source>
        <strain evidence="2">CBS 606.72</strain>
    </source>
</reference>
<evidence type="ECO:0000259" key="1">
    <source>
        <dbReference type="PROSITE" id="PS50263"/>
    </source>
</evidence>
<evidence type="ECO:0000313" key="3">
    <source>
        <dbReference type="Proteomes" id="UP001175000"/>
    </source>
</evidence>
<comment type="caution">
    <text evidence="2">The sequence shown here is derived from an EMBL/GenBank/DDBJ whole genome shotgun (WGS) entry which is preliminary data.</text>
</comment>
<protein>
    <submittedName>
        <fullName evidence="2">Carbon-nitrogen hydrolase</fullName>
    </submittedName>
</protein>
<dbReference type="PANTHER" id="PTHR23088">
    <property type="entry name" value="NITRILASE-RELATED"/>
    <property type="match status" value="1"/>
</dbReference>
<dbReference type="SUPFAM" id="SSF56317">
    <property type="entry name" value="Carbon-nitrogen hydrolase"/>
    <property type="match status" value="1"/>
</dbReference>
<dbReference type="Gene3D" id="3.60.110.10">
    <property type="entry name" value="Carbon-nitrogen hydrolase"/>
    <property type="match status" value="1"/>
</dbReference>
<sequence length="200" mass="22192">MTTTPSMANNLRRAESSVPKKALFLPEESDYIASFGLKAVALVKSAEDSEFVRGLREEACLAKLPIHVGVYEPRNDAGKVKNTLLWIDHQGKITQRYQKIHLFDVEIRDGPVLKESACVERGMKILPPFEAPVGKVASTICFDLRFPEISIALKRQGCDIITFPSAFTVPTGKAHWQPLLRARAIETQSYVIAAAQVRVS</sequence>
<dbReference type="EMBL" id="JAULSU010000001">
    <property type="protein sequence ID" value="KAK0633909.1"/>
    <property type="molecule type" value="Genomic_DNA"/>
</dbReference>
<dbReference type="PANTHER" id="PTHR23088:SF27">
    <property type="entry name" value="DEAMINATED GLUTATHIONE AMIDASE"/>
    <property type="match status" value="1"/>
</dbReference>
<keyword evidence="2" id="KW-0378">Hydrolase</keyword>
<dbReference type="AlphaFoldDB" id="A0AA39XHB0"/>
<keyword evidence="3" id="KW-1185">Reference proteome</keyword>
<feature type="domain" description="CN hydrolase" evidence="1">
    <location>
        <begin position="1"/>
        <end position="200"/>
    </location>
</feature>
<proteinExistence type="predicted"/>
<dbReference type="Proteomes" id="UP001175000">
    <property type="component" value="Unassembled WGS sequence"/>
</dbReference>
<dbReference type="PROSITE" id="PS50263">
    <property type="entry name" value="CN_HYDROLASE"/>
    <property type="match status" value="1"/>
</dbReference>
<dbReference type="Pfam" id="PF00795">
    <property type="entry name" value="CN_hydrolase"/>
    <property type="match status" value="1"/>
</dbReference>
<dbReference type="GO" id="GO:0016787">
    <property type="term" value="F:hydrolase activity"/>
    <property type="evidence" value="ECO:0007669"/>
    <property type="project" value="UniProtKB-KW"/>
</dbReference>
<evidence type="ECO:0000313" key="2">
    <source>
        <dbReference type="EMBL" id="KAK0633909.1"/>
    </source>
</evidence>
<dbReference type="InterPro" id="IPR003010">
    <property type="entry name" value="C-N_Hydrolase"/>
</dbReference>
<gene>
    <name evidence="2" type="ORF">B0T14DRAFT_533978</name>
</gene>
<accession>A0AA39XHB0</accession>